<name>A0A3P2A3K5_9NEIS</name>
<dbReference type="PANTHER" id="PTHR30606">
    <property type="entry name" value="LIPID A BIOSYNTHESIS LAUROYL ACYLTRANSFERASE"/>
    <property type="match status" value="1"/>
</dbReference>
<keyword evidence="9" id="KW-1185">Reference proteome</keyword>
<evidence type="ECO:0000256" key="3">
    <source>
        <dbReference type="ARBA" id="ARBA00022519"/>
    </source>
</evidence>
<keyword evidence="7" id="KW-1133">Transmembrane helix</keyword>
<sequence>MNAPAHWAQQRERGHQLFLRLTAWLVRYLPVAAVRLCSAFVCAYFYATAPAQRRNIRRYQSRLQAYFPDAPLPRRAAVYRQFAAFGEALTDRFAVWQHKIRYEDLVLSDPDNLYADIRNRQLRGQILVCSHLGNTEVCRALVGHHQGFKLNVLVYGQHAHLFNQALTEAGAGRIGLIDAGDLNAAVMLDLARRLDAGEWLAIAADRIPVHGSKTVPTRFLGDTAAFPQGAWLLALLLKARSNTVFVLKKQGRYHLMLRRFADVPQAGRGQRSAVVAQMAQRYADVLAEHAAQAPLQWFNFYDFWEDENHA</sequence>
<evidence type="ECO:0000313" key="8">
    <source>
        <dbReference type="EMBL" id="RRD90041.1"/>
    </source>
</evidence>
<dbReference type="AlphaFoldDB" id="A0A3P2A3K5"/>
<evidence type="ECO:0000256" key="5">
    <source>
        <dbReference type="ARBA" id="ARBA00023136"/>
    </source>
</evidence>
<feature type="transmembrane region" description="Helical" evidence="7">
    <location>
        <begin position="28"/>
        <end position="47"/>
    </location>
</feature>
<reference evidence="8 9" key="1">
    <citation type="submission" date="2018-11" db="EMBL/GenBank/DDBJ databases">
        <title>Genomes From Bacteria Associated with the Canine Oral Cavity: a Test Case for Automated Genome-Based Taxonomic Assignment.</title>
        <authorList>
            <person name="Coil D.A."/>
            <person name="Jospin G."/>
            <person name="Darling A.E."/>
            <person name="Wallis C."/>
            <person name="Davis I.J."/>
            <person name="Harris S."/>
            <person name="Eisen J.A."/>
            <person name="Holcombe L.J."/>
            <person name="O'Flynn C."/>
        </authorList>
    </citation>
    <scope>NUCLEOTIDE SEQUENCE [LARGE SCALE GENOMIC DNA]</scope>
    <source>
        <strain evidence="8 9">COT-280</strain>
    </source>
</reference>
<dbReference type="STRING" id="1121352.GCA_000620925_00008"/>
<accession>A0A3P2A3K5</accession>
<keyword evidence="3" id="KW-0997">Cell inner membrane</keyword>
<evidence type="ECO:0000256" key="6">
    <source>
        <dbReference type="ARBA" id="ARBA00023315"/>
    </source>
</evidence>
<evidence type="ECO:0000256" key="2">
    <source>
        <dbReference type="ARBA" id="ARBA00022475"/>
    </source>
</evidence>
<evidence type="ECO:0000313" key="9">
    <source>
        <dbReference type="Proteomes" id="UP000269923"/>
    </source>
</evidence>
<keyword evidence="5 7" id="KW-0472">Membrane</keyword>
<dbReference type="InterPro" id="IPR014548">
    <property type="entry name" value="Ac_Trasf"/>
</dbReference>
<evidence type="ECO:0000256" key="4">
    <source>
        <dbReference type="ARBA" id="ARBA00022679"/>
    </source>
</evidence>
<evidence type="ECO:0000256" key="1">
    <source>
        <dbReference type="ARBA" id="ARBA00004533"/>
    </source>
</evidence>
<dbReference type="Pfam" id="PF03279">
    <property type="entry name" value="Lip_A_acyltrans"/>
    <property type="match status" value="1"/>
</dbReference>
<dbReference type="GO" id="GO:0016746">
    <property type="term" value="F:acyltransferase activity"/>
    <property type="evidence" value="ECO:0007669"/>
    <property type="project" value="UniProtKB-KW"/>
</dbReference>
<dbReference type="GO" id="GO:0009247">
    <property type="term" value="P:glycolipid biosynthetic process"/>
    <property type="evidence" value="ECO:0007669"/>
    <property type="project" value="UniProtKB-ARBA"/>
</dbReference>
<proteinExistence type="predicted"/>
<keyword evidence="2" id="KW-1003">Cell membrane</keyword>
<dbReference type="GO" id="GO:0005886">
    <property type="term" value="C:plasma membrane"/>
    <property type="evidence" value="ECO:0007669"/>
    <property type="project" value="UniProtKB-SubCell"/>
</dbReference>
<comment type="caution">
    <text evidence="8">The sequence shown here is derived from an EMBL/GenBank/DDBJ whole genome shotgun (WGS) entry which is preliminary data.</text>
</comment>
<keyword evidence="6" id="KW-0012">Acyltransferase</keyword>
<gene>
    <name evidence="8" type="ORF">EII21_06345</name>
</gene>
<dbReference type="PIRSF" id="PIRSF028561">
    <property type="entry name" value="Ac_Trasf"/>
    <property type="match status" value="1"/>
</dbReference>
<dbReference type="EMBL" id="RQYC01000008">
    <property type="protein sequence ID" value="RRD90041.1"/>
    <property type="molecule type" value="Genomic_DNA"/>
</dbReference>
<dbReference type="OrthoDB" id="9808633at2"/>
<keyword evidence="7" id="KW-0812">Transmembrane</keyword>
<dbReference type="PANTHER" id="PTHR30606:SF9">
    <property type="entry name" value="LIPID A BIOSYNTHESIS LAUROYLTRANSFERASE"/>
    <property type="match status" value="1"/>
</dbReference>
<dbReference type="InterPro" id="IPR004960">
    <property type="entry name" value="LipA_acyltrans"/>
</dbReference>
<organism evidence="8 9">
    <name type="scientific">Conchiformibius steedae</name>
    <dbReference type="NCBI Taxonomy" id="153493"/>
    <lineage>
        <taxon>Bacteria</taxon>
        <taxon>Pseudomonadati</taxon>
        <taxon>Pseudomonadota</taxon>
        <taxon>Betaproteobacteria</taxon>
        <taxon>Neisseriales</taxon>
        <taxon>Neisseriaceae</taxon>
        <taxon>Conchiformibius</taxon>
    </lineage>
</organism>
<dbReference type="RefSeq" id="WP_124794871.1">
    <property type="nucleotide sequence ID" value="NZ_RQYC01000008.1"/>
</dbReference>
<keyword evidence="4 8" id="KW-0808">Transferase</keyword>
<evidence type="ECO:0000256" key="7">
    <source>
        <dbReference type="SAM" id="Phobius"/>
    </source>
</evidence>
<comment type="subcellular location">
    <subcellularLocation>
        <location evidence="1">Cell inner membrane</location>
    </subcellularLocation>
</comment>
<protein>
    <submittedName>
        <fullName evidence="8">Glycosyl transferase family 2</fullName>
    </submittedName>
</protein>
<dbReference type="Proteomes" id="UP000269923">
    <property type="component" value="Unassembled WGS sequence"/>
</dbReference>